<sequence length="1115" mass="123220">MDEDASASRKLSDDETSSLRSILLRQLSVMSSGPEAAQAEDDASDILDYVFTMVANGRKVGFVVKEVRQDPGETPNFWISRKPSPNTFPLPSNSDFAFRMSVQPIQLKSMDMDVCDASSADSVGRALSKFLRKLNGEGIASLQHQEQQQEKVTDTSDDSDLSAGIRRLHIASLQQQQQQQDNVATSDDSDLSAGIRRLHIAATQAAEAAAQAGQMQVPGQSSYTPPPSAEAEPPTRPVELHPQISEQNAGRFRLDLIDIGNIGTNIGAEGNIYLDSFTRHGGGVDRKQLRSMLQTVAKDAATDWRRGTIEQKDALVDAILGSPRATDETCEGDGSDESVGGETVMEDDEPTAKDLIHAAKGGDEGSLTSVKNMVLSGTATVEQYCEALAGHQVAVEELENPRQEEHAHSDDHGKRIVTKEREPKTSSDELKRINLRNDFTEVSRFSNDAKDAYSAGNYKSVVSLLDGPVGDLIEQKEIDRMMLFAYIESVVESGNTDKALLRRSLSALDRLANFERRQDTGNSIKPKTMAVAVELLQRLMPQLSSPEDSVLFLHCLGMLRKTVADIKHSGEASRLGVDCDFIENRASVLYNERASAFQSDQTDHYLRMLEGLNISNEVIRDSRSLISSERPESKLDEHALRLINLVRGTLSSISLQEQREPRPDDEIESYIQQVLEIRTHERSSSPRGVQLRPTQKQRLPRPGLQPKQNGQSGELLSVRAPKEGIAGVSMTDKVPVCLDANDESHTLSLDRFHAMIGKSEGDLNVITVSLLAANTVVTLMEGKVPLLIAFGKNPKTLFKDLSTSSITPFGVVPRDGCLHPQALMMKKYLHCQYTIDELRTIGYTLQTVYAWIPDVICPFDFCDLVLQFAGGELSKDQIAALKEARSHSRHFDALLTHAVITMDTGDSDLALALLSDSDRRMVESVLALVKLSRDAARMGREGRFDEMNDFELKTYKAQQGRGAALAELNRNAARKGREERFDEMNDFELKTYKAQQGRGAAGGAALAELNRDAARKGREERFDEMSRAERNTHEAQHGRGAVGELNKLHRMAKSVDDVLDKEKDITIIFSEVKRLDKDVELGTKGQPHAHMFRKKIGLHMCAKNHFDGLVSIVKR</sequence>
<dbReference type="eggNOG" id="ENOG502SU3Q">
    <property type="taxonomic scope" value="Eukaryota"/>
</dbReference>
<organism evidence="2 3">
    <name type="scientific">Thalassiosira oceanica</name>
    <name type="common">Marine diatom</name>
    <dbReference type="NCBI Taxonomy" id="159749"/>
    <lineage>
        <taxon>Eukaryota</taxon>
        <taxon>Sar</taxon>
        <taxon>Stramenopiles</taxon>
        <taxon>Ochrophyta</taxon>
        <taxon>Bacillariophyta</taxon>
        <taxon>Coscinodiscophyceae</taxon>
        <taxon>Thalassiosirophycidae</taxon>
        <taxon>Thalassiosirales</taxon>
        <taxon>Thalassiosiraceae</taxon>
        <taxon>Thalassiosira</taxon>
    </lineage>
</organism>
<keyword evidence="3" id="KW-1185">Reference proteome</keyword>
<feature type="region of interest" description="Disordered" evidence="1">
    <location>
        <begin position="206"/>
        <end position="237"/>
    </location>
</feature>
<dbReference type="EMBL" id="AGNL01047405">
    <property type="protein sequence ID" value="EJK47045.1"/>
    <property type="molecule type" value="Genomic_DNA"/>
</dbReference>
<reference evidence="2 3" key="1">
    <citation type="journal article" date="2012" name="Genome Biol.">
        <title>Genome and low-iron response of an oceanic diatom adapted to chronic iron limitation.</title>
        <authorList>
            <person name="Lommer M."/>
            <person name="Specht M."/>
            <person name="Roy A.S."/>
            <person name="Kraemer L."/>
            <person name="Andreson R."/>
            <person name="Gutowska M.A."/>
            <person name="Wolf J."/>
            <person name="Bergner S.V."/>
            <person name="Schilhabel M.B."/>
            <person name="Klostermeier U.C."/>
            <person name="Beiko R.G."/>
            <person name="Rosenstiel P."/>
            <person name="Hippler M."/>
            <person name="Laroche J."/>
        </authorList>
    </citation>
    <scope>NUCLEOTIDE SEQUENCE [LARGE SCALE GENOMIC DNA]</scope>
    <source>
        <strain evidence="2 3">CCMP1005</strain>
    </source>
</reference>
<feature type="region of interest" description="Disordered" evidence="1">
    <location>
        <begin position="324"/>
        <end position="345"/>
    </location>
</feature>
<protein>
    <submittedName>
        <fullName evidence="2">Uncharacterized protein</fullName>
    </submittedName>
</protein>
<evidence type="ECO:0000313" key="2">
    <source>
        <dbReference type="EMBL" id="EJK47045.1"/>
    </source>
</evidence>
<feature type="non-terminal residue" evidence="2">
    <location>
        <position position="1115"/>
    </location>
</feature>
<feature type="compositionally biased region" description="Low complexity" evidence="1">
    <location>
        <begin position="206"/>
        <end position="216"/>
    </location>
</feature>
<dbReference type="Proteomes" id="UP000266841">
    <property type="component" value="Unassembled WGS sequence"/>
</dbReference>
<feature type="region of interest" description="Disordered" evidence="1">
    <location>
        <begin position="678"/>
        <end position="715"/>
    </location>
</feature>
<feature type="region of interest" description="Disordered" evidence="1">
    <location>
        <begin position="400"/>
        <end position="427"/>
    </location>
</feature>
<proteinExistence type="predicted"/>
<evidence type="ECO:0000256" key="1">
    <source>
        <dbReference type="SAM" id="MobiDB-lite"/>
    </source>
</evidence>
<gene>
    <name evidence="2" type="ORF">THAOC_34263</name>
</gene>
<comment type="caution">
    <text evidence="2">The sequence shown here is derived from an EMBL/GenBank/DDBJ whole genome shotgun (WGS) entry which is preliminary data.</text>
</comment>
<evidence type="ECO:0000313" key="3">
    <source>
        <dbReference type="Proteomes" id="UP000266841"/>
    </source>
</evidence>
<name>K0R3S2_THAOC</name>
<accession>K0R3S2</accession>
<dbReference type="AlphaFoldDB" id="K0R3S2"/>